<dbReference type="PANTHER" id="PTHR46696">
    <property type="entry name" value="P450, PUTATIVE (EUROFUNG)-RELATED"/>
    <property type="match status" value="1"/>
</dbReference>
<dbReference type="EMBL" id="BAAAUT010000025">
    <property type="protein sequence ID" value="GAA3139794.1"/>
    <property type="molecule type" value="Genomic_DNA"/>
</dbReference>
<dbReference type="RefSeq" id="WP_344860472.1">
    <property type="nucleotide sequence ID" value="NZ_BAAAUT010000025.1"/>
</dbReference>
<dbReference type="PANTHER" id="PTHR46696:SF6">
    <property type="entry name" value="P450, PUTATIVE (EUROFUNG)-RELATED"/>
    <property type="match status" value="1"/>
</dbReference>
<evidence type="ECO:0000256" key="1">
    <source>
        <dbReference type="ARBA" id="ARBA00010617"/>
    </source>
</evidence>
<dbReference type="PROSITE" id="PS00086">
    <property type="entry name" value="CYTOCHROME_P450"/>
    <property type="match status" value="1"/>
</dbReference>
<dbReference type="Pfam" id="PF00067">
    <property type="entry name" value="p450"/>
    <property type="match status" value="1"/>
</dbReference>
<gene>
    <name evidence="3" type="ORF">GCM10010466_33610</name>
</gene>
<dbReference type="InterPro" id="IPR036396">
    <property type="entry name" value="Cyt_P450_sf"/>
</dbReference>
<keyword evidence="2" id="KW-0479">Metal-binding</keyword>
<keyword evidence="2" id="KW-0503">Monooxygenase</keyword>
<dbReference type="Proteomes" id="UP001500320">
    <property type="component" value="Unassembled WGS sequence"/>
</dbReference>
<organism evidence="3 4">
    <name type="scientific">Planomonospora alba</name>
    <dbReference type="NCBI Taxonomy" id="161354"/>
    <lineage>
        <taxon>Bacteria</taxon>
        <taxon>Bacillati</taxon>
        <taxon>Actinomycetota</taxon>
        <taxon>Actinomycetes</taxon>
        <taxon>Streptosporangiales</taxon>
        <taxon>Streptosporangiaceae</taxon>
        <taxon>Planomonospora</taxon>
    </lineage>
</organism>
<keyword evidence="2" id="KW-0408">Iron</keyword>
<proteinExistence type="inferred from homology"/>
<dbReference type="SUPFAM" id="SSF48264">
    <property type="entry name" value="Cytochrome P450"/>
    <property type="match status" value="1"/>
</dbReference>
<name>A0ABP6N8B4_9ACTN</name>
<reference evidence="4" key="1">
    <citation type="journal article" date="2019" name="Int. J. Syst. Evol. Microbiol.">
        <title>The Global Catalogue of Microorganisms (GCM) 10K type strain sequencing project: providing services to taxonomists for standard genome sequencing and annotation.</title>
        <authorList>
            <consortium name="The Broad Institute Genomics Platform"/>
            <consortium name="The Broad Institute Genome Sequencing Center for Infectious Disease"/>
            <person name="Wu L."/>
            <person name="Ma J."/>
        </authorList>
    </citation>
    <scope>NUCLEOTIDE SEQUENCE [LARGE SCALE GENOMIC DNA]</scope>
    <source>
        <strain evidence="4">JCM 9373</strain>
    </source>
</reference>
<dbReference type="InterPro" id="IPR017972">
    <property type="entry name" value="Cyt_P450_CS"/>
</dbReference>
<dbReference type="PRINTS" id="PR00385">
    <property type="entry name" value="P450"/>
</dbReference>
<dbReference type="InterPro" id="IPR001128">
    <property type="entry name" value="Cyt_P450"/>
</dbReference>
<evidence type="ECO:0000313" key="3">
    <source>
        <dbReference type="EMBL" id="GAA3139794.1"/>
    </source>
</evidence>
<dbReference type="InterPro" id="IPR002397">
    <property type="entry name" value="Cyt_P450_B"/>
</dbReference>
<keyword evidence="2" id="KW-0349">Heme</keyword>
<protein>
    <submittedName>
        <fullName evidence="3">Cytochrome P450</fullName>
    </submittedName>
</protein>
<keyword evidence="2" id="KW-0560">Oxidoreductase</keyword>
<evidence type="ECO:0000256" key="2">
    <source>
        <dbReference type="RuleBase" id="RU000461"/>
    </source>
</evidence>
<sequence>MTELSEGLAESADALPTIPRGRTSVFALPTGLMDMAAAGPIHRLRYADGHIGWIVTDFDLCRKVLTMPEFSSRPDLRHSAIHEAIGDGQPPEERPGMFVGMDPPEHTHYRRIVAAALRLGEMRQLQASITERARTLFDAGAGERIDLVSEVASPLPALVITELLGVEEAVSHTLADCLERMLSLDSTADEVRRMFNTIFDELGAVVTRRRQDGAPGFIKNMIDDGRLSHDEITSIAFQLYTAGHETTTNMIALSYLYLLENPETAAAISGSDTAVADAMEEFLRFFSIIQYGISRAAVQEVELGGVTIRPGETITISLPAANFDSRRFPDPYRLDVTRRDRGHLAFGFGVHQCVAQQLARVEITVALRVFLERYSGFTLDSYEMKSDTIVHGLTRLLVRRAGTRQA</sequence>
<comment type="caution">
    <text evidence="3">The sequence shown here is derived from an EMBL/GenBank/DDBJ whole genome shotgun (WGS) entry which is preliminary data.</text>
</comment>
<comment type="similarity">
    <text evidence="1 2">Belongs to the cytochrome P450 family.</text>
</comment>
<dbReference type="PRINTS" id="PR00359">
    <property type="entry name" value="BP450"/>
</dbReference>
<accession>A0ABP6N8B4</accession>
<keyword evidence="4" id="KW-1185">Reference proteome</keyword>
<dbReference type="Gene3D" id="1.10.630.10">
    <property type="entry name" value="Cytochrome P450"/>
    <property type="match status" value="1"/>
</dbReference>
<evidence type="ECO:0000313" key="4">
    <source>
        <dbReference type="Proteomes" id="UP001500320"/>
    </source>
</evidence>